<evidence type="ECO:0000313" key="6">
    <source>
        <dbReference type="Proteomes" id="UP000735302"/>
    </source>
</evidence>
<evidence type="ECO:0000259" key="4">
    <source>
        <dbReference type="PROSITE" id="PS50021"/>
    </source>
</evidence>
<evidence type="ECO:0000256" key="2">
    <source>
        <dbReference type="RuleBase" id="RU361224"/>
    </source>
</evidence>
<feature type="region of interest" description="Disordered" evidence="3">
    <location>
        <begin position="169"/>
        <end position="188"/>
    </location>
</feature>
<reference evidence="5 6" key="1">
    <citation type="journal article" date="2021" name="Elife">
        <title>Chloroplast acquisition without the gene transfer in kleptoplastic sea slugs, Plakobranchus ocellatus.</title>
        <authorList>
            <person name="Maeda T."/>
            <person name="Takahashi S."/>
            <person name="Yoshida T."/>
            <person name="Shimamura S."/>
            <person name="Takaki Y."/>
            <person name="Nagai Y."/>
            <person name="Toyoda A."/>
            <person name="Suzuki Y."/>
            <person name="Arimoto A."/>
            <person name="Ishii H."/>
            <person name="Satoh N."/>
            <person name="Nishiyama T."/>
            <person name="Hasebe M."/>
            <person name="Maruyama T."/>
            <person name="Minagawa J."/>
            <person name="Obokata J."/>
            <person name="Shigenobu S."/>
        </authorList>
    </citation>
    <scope>NUCLEOTIDE SEQUENCE [LARGE SCALE GENOMIC DNA]</scope>
</reference>
<sequence length="188" mass="20307">MASRPKGYGMTAELQRKTAAKYDVGLEQEVREWMGRMLQEPVTGSGMDAFHETLKDGILLCRLANAIKPGSVKKINESKMAFKQMENIGNFLSACEAIGCAKADLFQTVDLYEKQNMAQVVNGIHALGRKAQALGQPGIGPKESSANVRQFTDEQLRAGEGVIGLQMGSNKGASQAGQNFGKTRAILD</sequence>
<dbReference type="Gene3D" id="1.10.418.10">
    <property type="entry name" value="Calponin-like domain"/>
    <property type="match status" value="1"/>
</dbReference>
<comment type="caution">
    <text evidence="5">The sequence shown here is derived from an EMBL/GenBank/DDBJ whole genome shotgun (WGS) entry which is preliminary data.</text>
</comment>
<gene>
    <name evidence="5" type="ORF">PoB_006499600</name>
</gene>
<dbReference type="EMBL" id="BLXT01007319">
    <property type="protein sequence ID" value="GFO38491.1"/>
    <property type="molecule type" value="Genomic_DNA"/>
</dbReference>
<dbReference type="PANTHER" id="PTHR47385:SF14">
    <property type="entry name" value="TRANSGELIN"/>
    <property type="match status" value="1"/>
</dbReference>
<dbReference type="InterPro" id="IPR001715">
    <property type="entry name" value="CH_dom"/>
</dbReference>
<dbReference type="GO" id="GO:0007015">
    <property type="term" value="P:actin filament organization"/>
    <property type="evidence" value="ECO:0007669"/>
    <property type="project" value="TreeGrafter"/>
</dbReference>
<dbReference type="PROSITE" id="PS51122">
    <property type="entry name" value="CALPONIN_2"/>
    <property type="match status" value="1"/>
</dbReference>
<dbReference type="Pfam" id="PF00402">
    <property type="entry name" value="Calponin"/>
    <property type="match status" value="1"/>
</dbReference>
<dbReference type="Pfam" id="PF00307">
    <property type="entry name" value="CH"/>
    <property type="match status" value="1"/>
</dbReference>
<dbReference type="Proteomes" id="UP000735302">
    <property type="component" value="Unassembled WGS sequence"/>
</dbReference>
<evidence type="ECO:0000313" key="5">
    <source>
        <dbReference type="EMBL" id="GFO38491.1"/>
    </source>
</evidence>
<organism evidence="5 6">
    <name type="scientific">Plakobranchus ocellatus</name>
    <dbReference type="NCBI Taxonomy" id="259542"/>
    <lineage>
        <taxon>Eukaryota</taxon>
        <taxon>Metazoa</taxon>
        <taxon>Spiralia</taxon>
        <taxon>Lophotrochozoa</taxon>
        <taxon>Mollusca</taxon>
        <taxon>Gastropoda</taxon>
        <taxon>Heterobranchia</taxon>
        <taxon>Euthyneura</taxon>
        <taxon>Panpulmonata</taxon>
        <taxon>Sacoglossa</taxon>
        <taxon>Placobranchoidea</taxon>
        <taxon>Plakobranchidae</taxon>
        <taxon>Plakobranchus</taxon>
    </lineage>
</organism>
<dbReference type="GO" id="GO:0051015">
    <property type="term" value="F:actin filament binding"/>
    <property type="evidence" value="ECO:0007669"/>
    <property type="project" value="TreeGrafter"/>
</dbReference>
<dbReference type="InterPro" id="IPR000557">
    <property type="entry name" value="Calponin_repeat"/>
</dbReference>
<dbReference type="InterPro" id="IPR036872">
    <property type="entry name" value="CH_dom_sf"/>
</dbReference>
<dbReference type="AlphaFoldDB" id="A0AAV4D3B0"/>
<dbReference type="InterPro" id="IPR003096">
    <property type="entry name" value="SM22_calponin"/>
</dbReference>
<dbReference type="InterPro" id="IPR050606">
    <property type="entry name" value="Calponin-like"/>
</dbReference>
<dbReference type="SUPFAM" id="SSF47576">
    <property type="entry name" value="Calponin-homology domain, CH-domain"/>
    <property type="match status" value="1"/>
</dbReference>
<feature type="compositionally biased region" description="Polar residues" evidence="3">
    <location>
        <begin position="169"/>
        <end position="181"/>
    </location>
</feature>
<dbReference type="PANTHER" id="PTHR47385">
    <property type="entry name" value="CALPONIN"/>
    <property type="match status" value="1"/>
</dbReference>
<name>A0AAV4D3B0_9GAST</name>
<keyword evidence="6" id="KW-1185">Reference proteome</keyword>
<dbReference type="SMART" id="SM00033">
    <property type="entry name" value="CH"/>
    <property type="match status" value="1"/>
</dbReference>
<proteinExistence type="inferred from homology"/>
<protein>
    <recommendedName>
        <fullName evidence="2">Transgelin</fullName>
    </recommendedName>
</protein>
<dbReference type="PRINTS" id="PR00888">
    <property type="entry name" value="SM22CALPONIN"/>
</dbReference>
<evidence type="ECO:0000256" key="1">
    <source>
        <dbReference type="ARBA" id="ARBA00009631"/>
    </source>
</evidence>
<comment type="similarity">
    <text evidence="1 2">Belongs to the calponin family.</text>
</comment>
<feature type="domain" description="Calponin-homology (CH)" evidence="4">
    <location>
        <begin position="24"/>
        <end position="131"/>
    </location>
</feature>
<accession>A0AAV4D3B0</accession>
<dbReference type="PROSITE" id="PS50021">
    <property type="entry name" value="CH"/>
    <property type="match status" value="1"/>
</dbReference>
<dbReference type="PROSITE" id="PS01052">
    <property type="entry name" value="CALPONIN_1"/>
    <property type="match status" value="1"/>
</dbReference>
<evidence type="ECO:0000256" key="3">
    <source>
        <dbReference type="SAM" id="MobiDB-lite"/>
    </source>
</evidence>
<dbReference type="GO" id="GO:0015629">
    <property type="term" value="C:actin cytoskeleton"/>
    <property type="evidence" value="ECO:0007669"/>
    <property type="project" value="TreeGrafter"/>
</dbReference>